<dbReference type="OMA" id="TEYAFIM"/>
<feature type="domain" description="TLC" evidence="7">
    <location>
        <begin position="1"/>
        <end position="215"/>
    </location>
</feature>
<evidence type="ECO:0000256" key="5">
    <source>
        <dbReference type="PROSITE-ProRule" id="PRU00205"/>
    </source>
</evidence>
<proteinExistence type="predicted"/>
<evidence type="ECO:0000256" key="3">
    <source>
        <dbReference type="ARBA" id="ARBA00022989"/>
    </source>
</evidence>
<dbReference type="InterPro" id="IPR006634">
    <property type="entry name" value="TLC-dom"/>
</dbReference>
<evidence type="ECO:0000313" key="8">
    <source>
        <dbReference type="EMBL" id="EDQ90633.1"/>
    </source>
</evidence>
<feature type="transmembrane region" description="Helical" evidence="6">
    <location>
        <begin position="183"/>
        <end position="202"/>
    </location>
</feature>
<evidence type="ECO:0000313" key="9">
    <source>
        <dbReference type="Proteomes" id="UP000001357"/>
    </source>
</evidence>
<keyword evidence="3 6" id="KW-1133">Transmembrane helix</keyword>
<evidence type="ECO:0000256" key="4">
    <source>
        <dbReference type="ARBA" id="ARBA00023136"/>
    </source>
</evidence>
<dbReference type="AlphaFoldDB" id="A9UVR4"/>
<organism evidence="8 9">
    <name type="scientific">Monosiga brevicollis</name>
    <name type="common">Choanoflagellate</name>
    <dbReference type="NCBI Taxonomy" id="81824"/>
    <lineage>
        <taxon>Eukaryota</taxon>
        <taxon>Choanoflagellata</taxon>
        <taxon>Craspedida</taxon>
        <taxon>Salpingoecidae</taxon>
        <taxon>Monosiga</taxon>
    </lineage>
</organism>
<dbReference type="KEGG" id="mbr:MONBRDRAFT_24215"/>
<dbReference type="PANTHER" id="PTHR13439">
    <property type="entry name" value="CT120 PROTEIN"/>
    <property type="match status" value="1"/>
</dbReference>
<dbReference type="PANTHER" id="PTHR13439:SF0">
    <property type="entry name" value="TOPOISOMERASE I DAMAGE AFFECTED PROTEIN 4"/>
    <property type="match status" value="1"/>
</dbReference>
<accession>A9UVR4</accession>
<dbReference type="Pfam" id="PF03798">
    <property type="entry name" value="TRAM_LAG1_CLN8"/>
    <property type="match status" value="1"/>
</dbReference>
<evidence type="ECO:0000256" key="1">
    <source>
        <dbReference type="ARBA" id="ARBA00004141"/>
    </source>
</evidence>
<keyword evidence="4 5" id="KW-0472">Membrane</keyword>
<dbReference type="RefSeq" id="XP_001744684.1">
    <property type="nucleotide sequence ID" value="XM_001744632.1"/>
</dbReference>
<comment type="subcellular location">
    <subcellularLocation>
        <location evidence="1">Membrane</location>
        <topology evidence="1">Multi-pass membrane protein</topology>
    </subcellularLocation>
</comment>
<sequence>MELLARIVGPVHALAVGLPALETLLDALSAGPSAPWPTPPGLQAAVAISIGYMLVDSAQLLLRYDGAMVIHHALTLCVEVPFVFDFYPTYMTTHVMTSVFMSTELSTPFLHCSFILNRYGLDRDSTGTRWSGPAFLSHLMTLVTWFFTRVFAFLWLGVALYCRREDLSAAWFTTTQPLWASRFKMIHVNIFYVLLTLLNLQWQYKLIRLFLRGPHKKGRKRQ</sequence>
<name>A9UVR4_MONBE</name>
<feature type="transmembrane region" description="Helical" evidence="6">
    <location>
        <begin position="139"/>
        <end position="162"/>
    </location>
</feature>
<dbReference type="InterPro" id="IPR050846">
    <property type="entry name" value="TLCD"/>
</dbReference>
<reference evidence="8 9" key="1">
    <citation type="journal article" date="2008" name="Nature">
        <title>The genome of the choanoflagellate Monosiga brevicollis and the origin of metazoans.</title>
        <authorList>
            <consortium name="JGI Sequencing"/>
            <person name="King N."/>
            <person name="Westbrook M.J."/>
            <person name="Young S.L."/>
            <person name="Kuo A."/>
            <person name="Abedin M."/>
            <person name="Chapman J."/>
            <person name="Fairclough S."/>
            <person name="Hellsten U."/>
            <person name="Isogai Y."/>
            <person name="Letunic I."/>
            <person name="Marr M."/>
            <person name="Pincus D."/>
            <person name="Putnam N."/>
            <person name="Rokas A."/>
            <person name="Wright K.J."/>
            <person name="Zuzow R."/>
            <person name="Dirks W."/>
            <person name="Good M."/>
            <person name="Goodstein D."/>
            <person name="Lemons D."/>
            <person name="Li W."/>
            <person name="Lyons J.B."/>
            <person name="Morris A."/>
            <person name="Nichols S."/>
            <person name="Richter D.J."/>
            <person name="Salamov A."/>
            <person name="Bork P."/>
            <person name="Lim W.A."/>
            <person name="Manning G."/>
            <person name="Miller W.T."/>
            <person name="McGinnis W."/>
            <person name="Shapiro H."/>
            <person name="Tjian R."/>
            <person name="Grigoriev I.V."/>
            <person name="Rokhsar D."/>
        </authorList>
    </citation>
    <scope>NUCLEOTIDE SEQUENCE [LARGE SCALE GENOMIC DNA]</scope>
    <source>
        <strain evidence="9">MX1 / ATCC 50154</strain>
    </source>
</reference>
<dbReference type="GO" id="GO:0055088">
    <property type="term" value="P:lipid homeostasis"/>
    <property type="evidence" value="ECO:0000318"/>
    <property type="project" value="GO_Central"/>
</dbReference>
<dbReference type="InParanoid" id="A9UVR4"/>
<dbReference type="GeneID" id="5889743"/>
<protein>
    <recommendedName>
        <fullName evidence="7">TLC domain-containing protein</fullName>
    </recommendedName>
</protein>
<feature type="transmembrane region" description="Helical" evidence="6">
    <location>
        <begin position="69"/>
        <end position="87"/>
    </location>
</feature>
<dbReference type="GO" id="GO:0016020">
    <property type="term" value="C:membrane"/>
    <property type="evidence" value="ECO:0007669"/>
    <property type="project" value="UniProtKB-SubCell"/>
</dbReference>
<gene>
    <name evidence="8" type="ORF">MONBRDRAFT_24215</name>
</gene>
<evidence type="ECO:0000259" key="7">
    <source>
        <dbReference type="PROSITE" id="PS50922"/>
    </source>
</evidence>
<keyword evidence="9" id="KW-1185">Reference proteome</keyword>
<feature type="transmembrane region" description="Helical" evidence="6">
    <location>
        <begin position="42"/>
        <end position="62"/>
    </location>
</feature>
<dbReference type="Proteomes" id="UP000001357">
    <property type="component" value="Unassembled WGS sequence"/>
</dbReference>
<evidence type="ECO:0000256" key="6">
    <source>
        <dbReference type="SAM" id="Phobius"/>
    </source>
</evidence>
<dbReference type="GO" id="GO:0005783">
    <property type="term" value="C:endoplasmic reticulum"/>
    <property type="evidence" value="ECO:0000318"/>
    <property type="project" value="GO_Central"/>
</dbReference>
<dbReference type="EMBL" id="CH991547">
    <property type="protein sequence ID" value="EDQ90633.1"/>
    <property type="molecule type" value="Genomic_DNA"/>
</dbReference>
<dbReference type="PROSITE" id="PS50922">
    <property type="entry name" value="TLC"/>
    <property type="match status" value="1"/>
</dbReference>
<evidence type="ECO:0000256" key="2">
    <source>
        <dbReference type="ARBA" id="ARBA00022692"/>
    </source>
</evidence>
<keyword evidence="2 5" id="KW-0812">Transmembrane</keyword>